<evidence type="ECO:0000256" key="9">
    <source>
        <dbReference type="ARBA" id="ARBA00023242"/>
    </source>
</evidence>
<dbReference type="GO" id="GO:0008270">
    <property type="term" value="F:zinc ion binding"/>
    <property type="evidence" value="ECO:0007669"/>
    <property type="project" value="UniProtKB-KW"/>
</dbReference>
<dbReference type="FunFam" id="3.30.160.60:FF:000077">
    <property type="entry name" value="Sp8 transcription factor"/>
    <property type="match status" value="1"/>
</dbReference>
<evidence type="ECO:0000256" key="2">
    <source>
        <dbReference type="ARBA" id="ARBA00022723"/>
    </source>
</evidence>
<evidence type="ECO:0000256" key="12">
    <source>
        <dbReference type="ARBA" id="ARBA00039365"/>
    </source>
</evidence>
<sequence length="143" mass="15932">MLGGGPAAPLAASPRSSARRYSGRATCDCPNCQEAERLGPAGASLRRKGLHSCHIPGCGKVYGKTSHLKAHLRWHTGERPFVCNWLFCGKRFTRSDELQRHLRTHTGEKRFACPVCNKRFMRSDHLSKHLLPPPEPGHRNGLE</sequence>
<dbReference type="AlphaFoldDB" id="A0A218VE22"/>
<evidence type="ECO:0000256" key="1">
    <source>
        <dbReference type="ARBA" id="ARBA00004123"/>
    </source>
</evidence>
<dbReference type="GO" id="GO:0005634">
    <property type="term" value="C:nucleus"/>
    <property type="evidence" value="ECO:0007669"/>
    <property type="project" value="UniProtKB-SubCell"/>
</dbReference>
<evidence type="ECO:0000256" key="13">
    <source>
        <dbReference type="PROSITE-ProRule" id="PRU00042"/>
    </source>
</evidence>
<accession>A0A218VE22</accession>
<organism evidence="15 16">
    <name type="scientific">Lonchura striata</name>
    <name type="common">white-rumped munia</name>
    <dbReference type="NCBI Taxonomy" id="40157"/>
    <lineage>
        <taxon>Eukaryota</taxon>
        <taxon>Metazoa</taxon>
        <taxon>Chordata</taxon>
        <taxon>Craniata</taxon>
        <taxon>Vertebrata</taxon>
        <taxon>Euteleostomi</taxon>
        <taxon>Archelosauria</taxon>
        <taxon>Archosauria</taxon>
        <taxon>Dinosauria</taxon>
        <taxon>Saurischia</taxon>
        <taxon>Theropoda</taxon>
        <taxon>Coelurosauria</taxon>
        <taxon>Aves</taxon>
        <taxon>Neognathae</taxon>
        <taxon>Neoaves</taxon>
        <taxon>Telluraves</taxon>
        <taxon>Australaves</taxon>
        <taxon>Passeriformes</taxon>
        <taxon>Passeroidea</taxon>
        <taxon>Estrildidae</taxon>
        <taxon>Estrildinae</taxon>
        <taxon>Lonchura</taxon>
    </lineage>
</organism>
<dbReference type="GO" id="GO:0000978">
    <property type="term" value="F:RNA polymerase II cis-regulatory region sequence-specific DNA binding"/>
    <property type="evidence" value="ECO:0007669"/>
    <property type="project" value="TreeGrafter"/>
</dbReference>
<dbReference type="EMBL" id="MUZQ01000004">
    <property type="protein sequence ID" value="OWK64233.1"/>
    <property type="molecule type" value="Genomic_DNA"/>
</dbReference>
<dbReference type="Gene3D" id="3.30.160.60">
    <property type="entry name" value="Classic Zinc Finger"/>
    <property type="match status" value="3"/>
</dbReference>
<keyword evidence="6" id="KW-0805">Transcription regulation</keyword>
<evidence type="ECO:0000313" key="15">
    <source>
        <dbReference type="EMBL" id="OWK64233.1"/>
    </source>
</evidence>
<evidence type="ECO:0000256" key="4">
    <source>
        <dbReference type="ARBA" id="ARBA00022771"/>
    </source>
</evidence>
<evidence type="ECO:0000259" key="14">
    <source>
        <dbReference type="PROSITE" id="PS50157"/>
    </source>
</evidence>
<feature type="domain" description="C2H2-type" evidence="14">
    <location>
        <begin position="51"/>
        <end position="80"/>
    </location>
</feature>
<evidence type="ECO:0000256" key="10">
    <source>
        <dbReference type="ARBA" id="ARBA00037677"/>
    </source>
</evidence>
<proteinExistence type="inferred from homology"/>
<reference evidence="15 16" key="1">
    <citation type="submission" date="2017-05" db="EMBL/GenBank/DDBJ databases">
        <title>Genome of assembly of the Bengalese finch, Lonchura striata domestica.</title>
        <authorList>
            <person name="Colquitt B.M."/>
            <person name="Brainard M.S."/>
        </authorList>
    </citation>
    <scope>NUCLEOTIDE SEQUENCE [LARGE SCALE GENOMIC DNA]</scope>
    <source>
        <strain evidence="15">White83orange57</strain>
    </source>
</reference>
<dbReference type="PROSITE" id="PS50157">
    <property type="entry name" value="ZINC_FINGER_C2H2_2"/>
    <property type="match status" value="3"/>
</dbReference>
<dbReference type="SUPFAM" id="SSF57667">
    <property type="entry name" value="beta-beta-alpha zinc fingers"/>
    <property type="match status" value="1"/>
</dbReference>
<name>A0A218VE22_9PASE</name>
<keyword evidence="5" id="KW-0862">Zinc</keyword>
<keyword evidence="4 13" id="KW-0863">Zinc-finger</keyword>
<keyword evidence="9" id="KW-0539">Nucleus</keyword>
<dbReference type="Pfam" id="PF00096">
    <property type="entry name" value="zf-C2H2"/>
    <property type="match status" value="3"/>
</dbReference>
<comment type="function">
    <text evidence="10">Transcription factor which plays a key role in limb development. Positively regulates FGF8 expression in the apical ectodermal ridge (AER) and contributes to limb outgrowth in embryos.</text>
</comment>
<comment type="similarity">
    <text evidence="11">Belongs to the Sp1 C2H2-type zinc-finger protein family.</text>
</comment>
<dbReference type="InterPro" id="IPR036236">
    <property type="entry name" value="Znf_C2H2_sf"/>
</dbReference>
<dbReference type="Proteomes" id="UP000197619">
    <property type="component" value="Unassembled WGS sequence"/>
</dbReference>
<evidence type="ECO:0000256" key="5">
    <source>
        <dbReference type="ARBA" id="ARBA00022833"/>
    </source>
</evidence>
<dbReference type="SMART" id="SM00355">
    <property type="entry name" value="ZnF_C2H2"/>
    <property type="match status" value="3"/>
</dbReference>
<keyword evidence="3" id="KW-0677">Repeat</keyword>
<evidence type="ECO:0000256" key="8">
    <source>
        <dbReference type="ARBA" id="ARBA00023163"/>
    </source>
</evidence>
<evidence type="ECO:0000256" key="3">
    <source>
        <dbReference type="ARBA" id="ARBA00022737"/>
    </source>
</evidence>
<feature type="domain" description="C2H2-type" evidence="14">
    <location>
        <begin position="81"/>
        <end position="110"/>
    </location>
</feature>
<feature type="domain" description="C2H2-type" evidence="14">
    <location>
        <begin position="111"/>
        <end position="140"/>
    </location>
</feature>
<keyword evidence="2" id="KW-0479">Metal-binding</keyword>
<dbReference type="InterPro" id="IPR013087">
    <property type="entry name" value="Znf_C2H2_type"/>
</dbReference>
<dbReference type="FunFam" id="3.30.160.60:FF:000624">
    <property type="entry name" value="zinc finger protein 697"/>
    <property type="match status" value="1"/>
</dbReference>
<evidence type="ECO:0000256" key="11">
    <source>
        <dbReference type="ARBA" id="ARBA00038409"/>
    </source>
</evidence>
<comment type="subcellular location">
    <subcellularLocation>
        <location evidence="1">Nucleus</location>
    </subcellularLocation>
</comment>
<dbReference type="PROSITE" id="PS00028">
    <property type="entry name" value="ZINC_FINGER_C2H2_1"/>
    <property type="match status" value="2"/>
</dbReference>
<protein>
    <recommendedName>
        <fullName evidence="12">Transcription factor Sp8</fullName>
    </recommendedName>
</protein>
<keyword evidence="16" id="KW-1185">Reference proteome</keyword>
<keyword evidence="7" id="KW-0238">DNA-binding</keyword>
<evidence type="ECO:0000256" key="7">
    <source>
        <dbReference type="ARBA" id="ARBA00023125"/>
    </source>
</evidence>
<dbReference type="GO" id="GO:0000981">
    <property type="term" value="F:DNA-binding transcription factor activity, RNA polymerase II-specific"/>
    <property type="evidence" value="ECO:0007669"/>
    <property type="project" value="TreeGrafter"/>
</dbReference>
<keyword evidence="8" id="KW-0804">Transcription</keyword>
<evidence type="ECO:0000313" key="16">
    <source>
        <dbReference type="Proteomes" id="UP000197619"/>
    </source>
</evidence>
<comment type="caution">
    <text evidence="15">The sequence shown here is derived from an EMBL/GenBank/DDBJ whole genome shotgun (WGS) entry which is preliminary data.</text>
</comment>
<dbReference type="PANTHER" id="PTHR23235:SF25">
    <property type="entry name" value="TRANSCRIPTION FACTOR SP8"/>
    <property type="match status" value="1"/>
</dbReference>
<dbReference type="FunFam" id="3.30.160.60:FF:000014">
    <property type="entry name" value="Transcription factor Sp3"/>
    <property type="match status" value="1"/>
</dbReference>
<dbReference type="PANTHER" id="PTHR23235">
    <property type="entry name" value="KRUEPPEL-LIKE TRANSCRIPTION FACTOR"/>
    <property type="match status" value="1"/>
</dbReference>
<evidence type="ECO:0000256" key="6">
    <source>
        <dbReference type="ARBA" id="ARBA00023015"/>
    </source>
</evidence>
<gene>
    <name evidence="15" type="primary">SP8</name>
    <name evidence="15" type="ORF">RLOC_00008741</name>
</gene>